<feature type="region of interest" description="Disordered" evidence="1">
    <location>
        <begin position="65"/>
        <end position="88"/>
    </location>
</feature>
<dbReference type="WBParaSite" id="HPBE_0001969401-mRNA-1">
    <property type="protein sequence ID" value="HPBE_0001969401-mRNA-1"/>
    <property type="gene ID" value="HPBE_0001969401"/>
</dbReference>
<evidence type="ECO:0000313" key="4">
    <source>
        <dbReference type="Proteomes" id="UP000050761"/>
    </source>
</evidence>
<proteinExistence type="predicted"/>
<dbReference type="EMBL" id="UZAH01031548">
    <property type="protein sequence ID" value="VDP16228.1"/>
    <property type="molecule type" value="Genomic_DNA"/>
</dbReference>
<reference evidence="5" key="2">
    <citation type="submission" date="2019-09" db="UniProtKB">
        <authorList>
            <consortium name="WormBaseParasite"/>
        </authorList>
    </citation>
    <scope>IDENTIFICATION</scope>
</reference>
<name>A0A183GC28_HELPZ</name>
<gene>
    <name evidence="3" type="ORF">HPBE_LOCUS19693</name>
</gene>
<dbReference type="InterPro" id="IPR027877">
    <property type="entry name" value="Smim15"/>
</dbReference>
<dbReference type="Proteomes" id="UP000050761">
    <property type="component" value="Unassembled WGS sequence"/>
</dbReference>
<dbReference type="AlphaFoldDB" id="A0A183GC28"/>
<organism evidence="4 5">
    <name type="scientific">Heligmosomoides polygyrus</name>
    <name type="common">Parasitic roundworm</name>
    <dbReference type="NCBI Taxonomy" id="6339"/>
    <lineage>
        <taxon>Eukaryota</taxon>
        <taxon>Metazoa</taxon>
        <taxon>Ecdysozoa</taxon>
        <taxon>Nematoda</taxon>
        <taxon>Chromadorea</taxon>
        <taxon>Rhabditida</taxon>
        <taxon>Rhabditina</taxon>
        <taxon>Rhabditomorpha</taxon>
        <taxon>Strongyloidea</taxon>
        <taxon>Heligmosomidae</taxon>
        <taxon>Heligmosomoides</taxon>
    </lineage>
</organism>
<keyword evidence="4" id="KW-1185">Reference proteome</keyword>
<accession>A0A183GC28</accession>
<reference evidence="3 4" key="1">
    <citation type="submission" date="2018-11" db="EMBL/GenBank/DDBJ databases">
        <authorList>
            <consortium name="Pathogen Informatics"/>
        </authorList>
    </citation>
    <scope>NUCLEOTIDE SEQUENCE [LARGE SCALE GENOMIC DNA]</scope>
</reference>
<feature type="compositionally biased region" description="Basic and acidic residues" evidence="1">
    <location>
        <begin position="70"/>
        <end position="88"/>
    </location>
</feature>
<evidence type="ECO:0000256" key="2">
    <source>
        <dbReference type="SAM" id="Phobius"/>
    </source>
</evidence>
<keyword evidence="2" id="KW-0472">Membrane</keyword>
<dbReference type="Pfam" id="PF15086">
    <property type="entry name" value="UPF0542"/>
    <property type="match status" value="1"/>
</dbReference>
<sequence>MRWLKENVVRLVSFVVREPMLFVQYIVLASIALVMFTLVMHYKINKSVKKQEKIRKQKEKILRKLHGSRKKAEDEAQIHQALEKDKDE</sequence>
<dbReference type="OrthoDB" id="5845278at2759"/>
<keyword evidence="2" id="KW-1133">Transmembrane helix</keyword>
<evidence type="ECO:0000313" key="5">
    <source>
        <dbReference type="WBParaSite" id="HPBE_0001969401-mRNA-1"/>
    </source>
</evidence>
<feature type="transmembrane region" description="Helical" evidence="2">
    <location>
        <begin position="20"/>
        <end position="40"/>
    </location>
</feature>
<evidence type="ECO:0000313" key="3">
    <source>
        <dbReference type="EMBL" id="VDP16228.1"/>
    </source>
</evidence>
<accession>A0A3P8C4N1</accession>
<evidence type="ECO:0000256" key="1">
    <source>
        <dbReference type="SAM" id="MobiDB-lite"/>
    </source>
</evidence>
<protein>
    <submittedName>
        <fullName evidence="5">Small integral membrane protein 15</fullName>
    </submittedName>
</protein>
<keyword evidence="2" id="KW-0812">Transmembrane</keyword>